<organism evidence="2 3">
    <name type="scientific">Mycolicibacterium septicum DSM 44393</name>
    <dbReference type="NCBI Taxonomy" id="1341646"/>
    <lineage>
        <taxon>Bacteria</taxon>
        <taxon>Bacillati</taxon>
        <taxon>Actinomycetota</taxon>
        <taxon>Actinomycetes</taxon>
        <taxon>Mycobacteriales</taxon>
        <taxon>Mycobacteriaceae</taxon>
        <taxon>Mycolicibacterium</taxon>
    </lineage>
</organism>
<dbReference type="AlphaFoldDB" id="A0A7X6MVV3"/>
<sequence>MMDVDPIMLAAQSASEAAGTAVQTGMLTGAAPAMANPATMGIDEVSVAIRAAIAAHSANFLTEAGLGAAQRAAFATQVGTSGVAYAVFNGLTAAELAL</sequence>
<dbReference type="Proteomes" id="UP000518188">
    <property type="component" value="Unassembled WGS sequence"/>
</dbReference>
<dbReference type="Pfam" id="PF00934">
    <property type="entry name" value="PE"/>
    <property type="match status" value="1"/>
</dbReference>
<reference evidence="2 3" key="1">
    <citation type="submission" date="2020-04" db="EMBL/GenBank/DDBJ databases">
        <title>MicrobeNet Type strains.</title>
        <authorList>
            <person name="Nicholson A.C."/>
        </authorList>
    </citation>
    <scope>NUCLEOTIDE SEQUENCE [LARGE SCALE GENOMIC DNA]</scope>
    <source>
        <strain evidence="2 3">ATCC 700731</strain>
    </source>
</reference>
<dbReference type="InterPro" id="IPR000084">
    <property type="entry name" value="PE-PGRS_N"/>
</dbReference>
<gene>
    <name evidence="2" type="ORF">HGA11_28935</name>
</gene>
<name>A0A7X6MVV3_9MYCO</name>
<evidence type="ECO:0000313" key="3">
    <source>
        <dbReference type="Proteomes" id="UP000518188"/>
    </source>
</evidence>
<evidence type="ECO:0000313" key="2">
    <source>
        <dbReference type="EMBL" id="NKZ15003.1"/>
    </source>
</evidence>
<protein>
    <submittedName>
        <fullName evidence="2">PE family protein</fullName>
    </submittedName>
</protein>
<accession>A0A7X6MVV3</accession>
<feature type="domain" description="PE" evidence="1">
    <location>
        <begin position="3"/>
        <end position="86"/>
    </location>
</feature>
<comment type="caution">
    <text evidence="2">The sequence shown here is derived from an EMBL/GenBank/DDBJ whole genome shotgun (WGS) entry which is preliminary data.</text>
</comment>
<dbReference type="EMBL" id="JAAXPJ010000015">
    <property type="protein sequence ID" value="NKZ15003.1"/>
    <property type="molecule type" value="Genomic_DNA"/>
</dbReference>
<evidence type="ECO:0000259" key="1">
    <source>
        <dbReference type="Pfam" id="PF00934"/>
    </source>
</evidence>
<proteinExistence type="predicted"/>